<proteinExistence type="predicted"/>
<dbReference type="RefSeq" id="WP_011848782.1">
    <property type="nucleotide sequence ID" value="NC_009073.1"/>
</dbReference>
<keyword evidence="3" id="KW-1185">Reference proteome</keyword>
<gene>
    <name evidence="2" type="ordered locus">Pcal_0085</name>
</gene>
<dbReference type="InterPro" id="IPR000825">
    <property type="entry name" value="SUF_FeS_clus_asmbl_SufBD_core"/>
</dbReference>
<dbReference type="Pfam" id="PF01458">
    <property type="entry name" value="SUFBD_core"/>
    <property type="match status" value="1"/>
</dbReference>
<evidence type="ECO:0000313" key="2">
    <source>
        <dbReference type="EMBL" id="ABO07525.1"/>
    </source>
</evidence>
<dbReference type="PANTHER" id="PTHR43575:SF1">
    <property type="entry name" value="PROTEIN ABCI7, CHLOROPLASTIC"/>
    <property type="match status" value="1"/>
</dbReference>
<organism evidence="2 3">
    <name type="scientific">Pyrobaculum calidifontis (strain DSM 21063 / JCM 11548 / VA1)</name>
    <dbReference type="NCBI Taxonomy" id="410359"/>
    <lineage>
        <taxon>Archaea</taxon>
        <taxon>Thermoproteota</taxon>
        <taxon>Thermoprotei</taxon>
        <taxon>Thermoproteales</taxon>
        <taxon>Thermoproteaceae</taxon>
        <taxon>Pyrobaculum</taxon>
    </lineage>
</organism>
<dbReference type="InterPro" id="IPR037284">
    <property type="entry name" value="SUF_FeS_clus_asmbl_SufBD_sf"/>
</dbReference>
<dbReference type="HOGENOM" id="CLU_736928_0_0_2"/>
<reference evidence="2" key="1">
    <citation type="submission" date="2007-02" db="EMBL/GenBank/DDBJ databases">
        <title>Complete sequence of Pyrobaculum calidifontis JCM 11548.</title>
        <authorList>
            <consortium name="US DOE Joint Genome Institute"/>
            <person name="Copeland A."/>
            <person name="Lucas S."/>
            <person name="Lapidus A."/>
            <person name="Barry K."/>
            <person name="Glavina del Rio T."/>
            <person name="Dalin E."/>
            <person name="Tice H."/>
            <person name="Pitluck S."/>
            <person name="Chain P."/>
            <person name="Malfatti S."/>
            <person name="Shin M."/>
            <person name="Vergez L."/>
            <person name="Schmutz J."/>
            <person name="Larimer F."/>
            <person name="Land M."/>
            <person name="Hauser L."/>
            <person name="Kyrpides N."/>
            <person name="Mikhailova N."/>
            <person name="Cozen A.E."/>
            <person name="Fitz-Gibbon S.T."/>
            <person name="House C.H."/>
            <person name="Saltikov C."/>
            <person name="Lowe T.M."/>
            <person name="Richardson P."/>
        </authorList>
    </citation>
    <scope>NUCLEOTIDE SEQUENCE [LARGE SCALE GENOMIC DNA]</scope>
    <source>
        <strain evidence="2">JCM 11548</strain>
    </source>
</reference>
<dbReference type="OrthoDB" id="300624at2157"/>
<dbReference type="Proteomes" id="UP000001431">
    <property type="component" value="Chromosome"/>
</dbReference>
<dbReference type="SUPFAM" id="SSF101960">
    <property type="entry name" value="Stabilizer of iron transporter SufD"/>
    <property type="match status" value="1"/>
</dbReference>
<protein>
    <recommendedName>
        <fullName evidence="1">SUF system FeS cluster assembly SufBD core domain-containing protein</fullName>
    </recommendedName>
</protein>
<dbReference type="eggNOG" id="arCOG01715">
    <property type="taxonomic scope" value="Archaea"/>
</dbReference>
<accession>A3MSA8</accession>
<dbReference type="STRING" id="410359.Pcal_0085"/>
<evidence type="ECO:0000259" key="1">
    <source>
        <dbReference type="Pfam" id="PF01458"/>
    </source>
</evidence>
<dbReference type="GeneID" id="4908897"/>
<dbReference type="InterPro" id="IPR055346">
    <property type="entry name" value="Fe-S_cluster_assembly_SufBD"/>
</dbReference>
<dbReference type="EMBL" id="CP000561">
    <property type="protein sequence ID" value="ABO07525.1"/>
    <property type="molecule type" value="Genomic_DNA"/>
</dbReference>
<evidence type="ECO:0000313" key="3">
    <source>
        <dbReference type="Proteomes" id="UP000001431"/>
    </source>
</evidence>
<name>A3MSA8_PYRCJ</name>
<dbReference type="KEGG" id="pcl:Pcal_0085"/>
<dbReference type="PANTHER" id="PTHR43575">
    <property type="entry name" value="PROTEIN ABCI7, CHLOROPLASTIC"/>
    <property type="match status" value="1"/>
</dbReference>
<dbReference type="GO" id="GO:0016226">
    <property type="term" value="P:iron-sulfur cluster assembly"/>
    <property type="evidence" value="ECO:0007669"/>
    <property type="project" value="InterPro"/>
</dbReference>
<dbReference type="AlphaFoldDB" id="A3MSA8"/>
<sequence length="381" mass="40293">MDLKRAKELGAELAGKLPWQEIADSPAVRYYTDWSKFEGFKPLGRPPAVSARLGPCEVVVQNGVFAGAGECEGVEVETAGEVFNLAPLDSKILALHAAALEEAVKVRVKRAVPLLVVKLEALGEGHVASHVVLEVEGGGSVVVYASNGRGAMHTVVVEGWARAPTEYVLVSKAEGPQYVHSVFYTASSVQARPLVVGGVMNAVREEYRIGEEAVAEAIGLELGLGEARIDHVVSLINDAPRGVGRAKLFAVAADKSFVTQRAVGRITKRGVMSDSSVEGVVFIAGEGAVANTQPIILVETGEVAGARHSAADASLDEEKEFLLRARGIRREDIPKLLIASFVDQYLASLTDTAAEYLRRAVLGEVAAHLAPISAASQHAAH</sequence>
<feature type="domain" description="SUF system FeS cluster assembly SufBD core" evidence="1">
    <location>
        <begin position="127"/>
        <end position="341"/>
    </location>
</feature>